<accession>A0A379U448</accession>
<protein>
    <submittedName>
        <fullName evidence="2">Membrane protein</fullName>
    </submittedName>
</protein>
<feature type="transmembrane region" description="Helical" evidence="1">
    <location>
        <begin position="7"/>
        <end position="30"/>
    </location>
</feature>
<gene>
    <name evidence="2" type="ORF">NCTC10060_04350</name>
</gene>
<sequence length="167" mass="19317">MYYSKRTLLIMFIIFIIIIVIGSVTVLGWIKRDSYRANNLICTTKSEAYIEPRKLYMDGGLVLDLKSGRITVHYDVTTDTKEKRLFFRDICISKLRRTGMKTFTFKVNSVKTFDSDTAGDLFSWLRLLQPGTINELKIVNIGKNTYMFSLNRHLYNVCTTSSNAELQ</sequence>
<proteinExistence type="predicted"/>
<reference evidence="2 3" key="1">
    <citation type="submission" date="2018-06" db="EMBL/GenBank/DDBJ databases">
        <authorList>
            <consortium name="Pathogen Informatics"/>
            <person name="Doyle S."/>
        </authorList>
    </citation>
    <scope>NUCLEOTIDE SEQUENCE [LARGE SCALE GENOMIC DNA]</scope>
    <source>
        <strain evidence="2 3">NCTC10060</strain>
    </source>
</reference>
<organism evidence="2 3">
    <name type="scientific">Salmonella diarizonae</name>
    <dbReference type="NCBI Taxonomy" id="59204"/>
    <lineage>
        <taxon>Bacteria</taxon>
        <taxon>Pseudomonadati</taxon>
        <taxon>Pseudomonadota</taxon>
        <taxon>Gammaproteobacteria</taxon>
        <taxon>Enterobacterales</taxon>
        <taxon>Enterobacteriaceae</taxon>
        <taxon>Salmonella</taxon>
    </lineage>
</organism>
<keyword evidence="1" id="KW-1133">Transmembrane helix</keyword>
<keyword evidence="1" id="KW-0472">Membrane</keyword>
<dbReference type="EMBL" id="UGXH01000003">
    <property type="protein sequence ID" value="SUG57146.1"/>
    <property type="molecule type" value="Genomic_DNA"/>
</dbReference>
<evidence type="ECO:0000256" key="1">
    <source>
        <dbReference type="SAM" id="Phobius"/>
    </source>
</evidence>
<evidence type="ECO:0000313" key="3">
    <source>
        <dbReference type="Proteomes" id="UP000254633"/>
    </source>
</evidence>
<evidence type="ECO:0000313" key="2">
    <source>
        <dbReference type="EMBL" id="SUG57146.1"/>
    </source>
</evidence>
<dbReference type="Proteomes" id="UP000254633">
    <property type="component" value="Unassembled WGS sequence"/>
</dbReference>
<name>A0A379U448_SALDZ</name>
<keyword evidence="1" id="KW-0812">Transmembrane</keyword>
<dbReference type="AlphaFoldDB" id="A0A379U448"/>